<reference evidence="1" key="1">
    <citation type="journal article" date="2020" name="Stud. Mycol.">
        <title>101 Dothideomycetes genomes: a test case for predicting lifestyles and emergence of pathogens.</title>
        <authorList>
            <person name="Haridas S."/>
            <person name="Albert R."/>
            <person name="Binder M."/>
            <person name="Bloem J."/>
            <person name="Labutti K."/>
            <person name="Salamov A."/>
            <person name="Andreopoulos B."/>
            <person name="Baker S."/>
            <person name="Barry K."/>
            <person name="Bills G."/>
            <person name="Bluhm B."/>
            <person name="Cannon C."/>
            <person name="Castanera R."/>
            <person name="Culley D."/>
            <person name="Daum C."/>
            <person name="Ezra D."/>
            <person name="Gonzalez J."/>
            <person name="Henrissat B."/>
            <person name="Kuo A."/>
            <person name="Liang C."/>
            <person name="Lipzen A."/>
            <person name="Lutzoni F."/>
            <person name="Magnuson J."/>
            <person name="Mondo S."/>
            <person name="Nolan M."/>
            <person name="Ohm R."/>
            <person name="Pangilinan J."/>
            <person name="Park H.-J."/>
            <person name="Ramirez L."/>
            <person name="Alfaro M."/>
            <person name="Sun H."/>
            <person name="Tritt A."/>
            <person name="Yoshinaga Y."/>
            <person name="Zwiers L.-H."/>
            <person name="Turgeon B."/>
            <person name="Goodwin S."/>
            <person name="Spatafora J."/>
            <person name="Crous P."/>
            <person name="Grigoriev I."/>
        </authorList>
    </citation>
    <scope>NUCLEOTIDE SEQUENCE</scope>
    <source>
        <strain evidence="1">CBS 113818</strain>
    </source>
</reference>
<name>A0A6A7ACB3_9PLEO</name>
<organism evidence="1 2">
    <name type="scientific">Ophiobolus disseminans</name>
    <dbReference type="NCBI Taxonomy" id="1469910"/>
    <lineage>
        <taxon>Eukaryota</taxon>
        <taxon>Fungi</taxon>
        <taxon>Dikarya</taxon>
        <taxon>Ascomycota</taxon>
        <taxon>Pezizomycotina</taxon>
        <taxon>Dothideomycetes</taxon>
        <taxon>Pleosporomycetidae</taxon>
        <taxon>Pleosporales</taxon>
        <taxon>Pleosporineae</taxon>
        <taxon>Phaeosphaeriaceae</taxon>
        <taxon>Ophiobolus</taxon>
    </lineage>
</organism>
<dbReference type="AlphaFoldDB" id="A0A6A7ACB3"/>
<dbReference type="Proteomes" id="UP000799424">
    <property type="component" value="Unassembled WGS sequence"/>
</dbReference>
<dbReference type="EMBL" id="MU006219">
    <property type="protein sequence ID" value="KAF2830783.1"/>
    <property type="molecule type" value="Genomic_DNA"/>
</dbReference>
<evidence type="ECO:0000313" key="1">
    <source>
        <dbReference type="EMBL" id="KAF2830783.1"/>
    </source>
</evidence>
<proteinExistence type="predicted"/>
<gene>
    <name evidence="1" type="ORF">CC86DRAFT_167314</name>
</gene>
<evidence type="ECO:0000313" key="2">
    <source>
        <dbReference type="Proteomes" id="UP000799424"/>
    </source>
</evidence>
<accession>A0A6A7ACB3</accession>
<protein>
    <submittedName>
        <fullName evidence="1">Uncharacterized protein</fullName>
    </submittedName>
</protein>
<sequence>MRAQLTATCLRDARARCGNKIRQAGEDLGPPAGFRRPIVEGSRCVRLPLPACWLHNTTAFLTAVTTPLLRRTRRAGCRLRYCTLQTPQVTPFAGHIPKIEVVFSWRNIDKHILLLGCLCNTGFASIIRPPGPSHFRTPLRGPTVVSSPFDPSLSLPVHPCYTHATLPENWTTDRCALENSGQKTWDIPCDCCHLKQYLDRRFQCEEQGFSDIGTFQTSLASLGNIDLERR</sequence>
<keyword evidence="2" id="KW-1185">Reference proteome</keyword>